<dbReference type="EMBL" id="ML213597">
    <property type="protein sequence ID" value="TFK40164.1"/>
    <property type="molecule type" value="Genomic_DNA"/>
</dbReference>
<feature type="region of interest" description="Disordered" evidence="1">
    <location>
        <begin position="275"/>
        <end position="354"/>
    </location>
</feature>
<dbReference type="AlphaFoldDB" id="A0A5C3M408"/>
<evidence type="ECO:0000256" key="1">
    <source>
        <dbReference type="SAM" id="MobiDB-lite"/>
    </source>
</evidence>
<feature type="compositionally biased region" description="Polar residues" evidence="1">
    <location>
        <begin position="27"/>
        <end position="43"/>
    </location>
</feature>
<feature type="compositionally biased region" description="Basic and acidic residues" evidence="1">
    <location>
        <begin position="53"/>
        <end position="69"/>
    </location>
</feature>
<feature type="compositionally biased region" description="Basic residues" evidence="1">
    <location>
        <begin position="294"/>
        <end position="313"/>
    </location>
</feature>
<feature type="compositionally biased region" description="Low complexity" evidence="1">
    <location>
        <begin position="422"/>
        <end position="458"/>
    </location>
</feature>
<evidence type="ECO:0000313" key="2">
    <source>
        <dbReference type="EMBL" id="TFK40164.1"/>
    </source>
</evidence>
<feature type="region of interest" description="Disordered" evidence="1">
    <location>
        <begin position="1"/>
        <end position="98"/>
    </location>
</feature>
<organism evidence="2 3">
    <name type="scientific">Crucibulum laeve</name>
    <dbReference type="NCBI Taxonomy" id="68775"/>
    <lineage>
        <taxon>Eukaryota</taxon>
        <taxon>Fungi</taxon>
        <taxon>Dikarya</taxon>
        <taxon>Basidiomycota</taxon>
        <taxon>Agaricomycotina</taxon>
        <taxon>Agaricomycetes</taxon>
        <taxon>Agaricomycetidae</taxon>
        <taxon>Agaricales</taxon>
        <taxon>Agaricineae</taxon>
        <taxon>Nidulariaceae</taxon>
        <taxon>Crucibulum</taxon>
    </lineage>
</organism>
<feature type="region of interest" description="Disordered" evidence="1">
    <location>
        <begin position="422"/>
        <end position="464"/>
    </location>
</feature>
<dbReference type="OrthoDB" id="3269821at2759"/>
<sequence>MAVYTSRPRPHTLRSITFSPPQPTPSLPTVSDPTPPMTSTSFDLNRPLPGVPRPDHTLGSETPNGERQRSLSSGAWSVDSESSSSSRPRMSRNSTLRPLSSFMPRVNLGRLQSSLQNPTILADLLAHLDWNDTLSLLNTCRDSRRLFQIPRLKETILARFVPGFSYCLRNRDLRPQQEIPISIHDLDLLLLSQKVPLHRYPMHALKTLTALYPTFEDDELTEKLVAYTQAHSRFVLYLQSIAHSSSAPPPHEPEEIRWASRNLPTHNLRELTFPAPLSYSEKSPAPETALLSAGKRRPKRSLSLKHKSTPSHHHAADDTQLASPSAFIPLKTHTPRPSADSASSMMSRNDLQSITKKSRRISLFGKKAYGTPEPPALPEPRALKMYSTTWRRTMFQSESGAQGAEWFTDEVGSLKRPHRRFASANASSDSSIAGSGGSPSPLSFASRSDSGGSPGTSSPLRMTSPHDLSLAASRVRAPILRVFVPCTTLEDGSENLVLCEQFLADTGLWEYLSTGDIVCNLGYVPPNDPSGDPPTPGSSNSDRKWLLFNGSFLVPYAPPELLPLDEPLSLPSPFYYYHIMPPFTNPRFMATHLPVCDDIPQLTLVYVTSKVRSPHSPNGYAVVKKYAWTARVVRTQGSEMEEMGEGWLGEWVLEGEGTKEGRKELLDVLAGAEMGRREWEVVRERSGGGRIWVRLLSV</sequence>
<name>A0A5C3M408_9AGAR</name>
<feature type="compositionally biased region" description="Low complexity" evidence="1">
    <location>
        <begin position="72"/>
        <end position="94"/>
    </location>
</feature>
<evidence type="ECO:0008006" key="4">
    <source>
        <dbReference type="Google" id="ProtNLM"/>
    </source>
</evidence>
<keyword evidence="3" id="KW-1185">Reference proteome</keyword>
<reference evidence="2 3" key="1">
    <citation type="journal article" date="2019" name="Nat. Ecol. Evol.">
        <title>Megaphylogeny resolves global patterns of mushroom evolution.</title>
        <authorList>
            <person name="Varga T."/>
            <person name="Krizsan K."/>
            <person name="Foldi C."/>
            <person name="Dima B."/>
            <person name="Sanchez-Garcia M."/>
            <person name="Sanchez-Ramirez S."/>
            <person name="Szollosi G.J."/>
            <person name="Szarkandi J.G."/>
            <person name="Papp V."/>
            <person name="Albert L."/>
            <person name="Andreopoulos W."/>
            <person name="Angelini C."/>
            <person name="Antonin V."/>
            <person name="Barry K.W."/>
            <person name="Bougher N.L."/>
            <person name="Buchanan P."/>
            <person name="Buyck B."/>
            <person name="Bense V."/>
            <person name="Catcheside P."/>
            <person name="Chovatia M."/>
            <person name="Cooper J."/>
            <person name="Damon W."/>
            <person name="Desjardin D."/>
            <person name="Finy P."/>
            <person name="Geml J."/>
            <person name="Haridas S."/>
            <person name="Hughes K."/>
            <person name="Justo A."/>
            <person name="Karasinski D."/>
            <person name="Kautmanova I."/>
            <person name="Kiss B."/>
            <person name="Kocsube S."/>
            <person name="Kotiranta H."/>
            <person name="LaButti K.M."/>
            <person name="Lechner B.E."/>
            <person name="Liimatainen K."/>
            <person name="Lipzen A."/>
            <person name="Lukacs Z."/>
            <person name="Mihaltcheva S."/>
            <person name="Morgado L.N."/>
            <person name="Niskanen T."/>
            <person name="Noordeloos M.E."/>
            <person name="Ohm R.A."/>
            <person name="Ortiz-Santana B."/>
            <person name="Ovrebo C."/>
            <person name="Racz N."/>
            <person name="Riley R."/>
            <person name="Savchenko A."/>
            <person name="Shiryaev A."/>
            <person name="Soop K."/>
            <person name="Spirin V."/>
            <person name="Szebenyi C."/>
            <person name="Tomsovsky M."/>
            <person name="Tulloss R.E."/>
            <person name="Uehling J."/>
            <person name="Grigoriev I.V."/>
            <person name="Vagvolgyi C."/>
            <person name="Papp T."/>
            <person name="Martin F.M."/>
            <person name="Miettinen O."/>
            <person name="Hibbett D.S."/>
            <person name="Nagy L.G."/>
        </authorList>
    </citation>
    <scope>NUCLEOTIDE SEQUENCE [LARGE SCALE GENOMIC DNA]</scope>
    <source>
        <strain evidence="2 3">CBS 166.37</strain>
    </source>
</reference>
<dbReference type="Proteomes" id="UP000308652">
    <property type="component" value="Unassembled WGS sequence"/>
</dbReference>
<protein>
    <recommendedName>
        <fullName evidence="4">F-box domain-containing protein</fullName>
    </recommendedName>
</protein>
<accession>A0A5C3M408</accession>
<gene>
    <name evidence="2" type="ORF">BDQ12DRAFT_704468</name>
</gene>
<feature type="compositionally biased region" description="Polar residues" evidence="1">
    <location>
        <begin position="340"/>
        <end position="354"/>
    </location>
</feature>
<proteinExistence type="predicted"/>
<evidence type="ECO:0000313" key="3">
    <source>
        <dbReference type="Proteomes" id="UP000308652"/>
    </source>
</evidence>